<dbReference type="EMBL" id="JAQIFT010000068">
    <property type="protein sequence ID" value="MDA3733843.1"/>
    <property type="molecule type" value="Genomic_DNA"/>
</dbReference>
<protein>
    <recommendedName>
        <fullName evidence="4 12">Phosphoribosylamine--glycine ligase</fullName>
        <ecNumber evidence="4 12">6.3.4.13</ecNumber>
    </recommendedName>
    <alternativeName>
        <fullName evidence="12">GARS</fullName>
    </alternativeName>
    <alternativeName>
        <fullName evidence="11 12">Phosphoribosylglycinamide synthetase</fullName>
    </alternativeName>
    <alternativeName>
        <fullName evidence="10 12">glycinamide ribonucleotide synthetase</fullName>
    </alternativeName>
</protein>
<evidence type="ECO:0000259" key="14">
    <source>
        <dbReference type="PROSITE" id="PS50975"/>
    </source>
</evidence>
<accession>A0AA42DRT0</accession>
<reference evidence="15" key="1">
    <citation type="journal article" date="2023" name="Int. J. Syst. Evol. Microbiol.">
        <title>&lt;i&gt;Holtiella tumoricola&lt;/i&gt; gen. nov. sp. nov., isolated from a human clinical sample.</title>
        <authorList>
            <person name="Allen-Vercoe E."/>
            <person name="Daigneault M.C."/>
            <person name="Vancuren S.J."/>
            <person name="Cochrane K."/>
            <person name="O'Neal L.L."/>
            <person name="Sankaranarayanan K."/>
            <person name="Lawson P.A."/>
        </authorList>
    </citation>
    <scope>NUCLEOTIDE SEQUENCE</scope>
    <source>
        <strain evidence="15">CC70A</strain>
    </source>
</reference>
<dbReference type="SUPFAM" id="SSF56059">
    <property type="entry name" value="Glutathione synthetase ATP-binding domain-like"/>
    <property type="match status" value="1"/>
</dbReference>
<dbReference type="GO" id="GO:0005524">
    <property type="term" value="F:ATP binding"/>
    <property type="evidence" value="ECO:0007669"/>
    <property type="project" value="UniProtKB-UniRule"/>
</dbReference>
<comment type="caution">
    <text evidence="15">The sequence shown here is derived from an EMBL/GenBank/DDBJ whole genome shotgun (WGS) entry which is preliminary data.</text>
</comment>
<sequence length="418" mass="45584">MNILVIGNGGRESAICDTIKRFRPEAKLYVAPGNGGTAVKYTNVEIGVNEINKLVSFAKDNDIDLTVVGPEEPLVLGVVDAFQKEGLKVFGPNEACATFEGSKDFTKIFLTKYNVPTAKYLTFTKEEEMAAKEAVQSFSLPVVIKADGLAAGKGVLICESYKDAEEAISEIFSGKFQEAGDKIVIEEFLTGIEASLLCLVDGKTIVPLETARDYKRALDNDGGLNTGGMGGFSPNPIITPQVKAQIETEILNPIIEGFKTEGLDYHGILFIGLMIEEGKAKVLEFNVRFGDPETQSILSRLETDLVEVFEACMNGTLAELNLKWSTKPSVTVVLASRGYPETSEKGVPIYGLDTLEVDTYLYHAGTKLEDDIIKTNGGRVLAVTRIGETLEEARLAAYKEVEKIKFDGMQYRTDIAKM</sequence>
<dbReference type="AlphaFoldDB" id="A0AA42DRT0"/>
<dbReference type="Pfam" id="PF02843">
    <property type="entry name" value="GARS_C"/>
    <property type="match status" value="1"/>
</dbReference>
<dbReference type="PROSITE" id="PS50975">
    <property type="entry name" value="ATP_GRASP"/>
    <property type="match status" value="1"/>
</dbReference>
<dbReference type="Proteomes" id="UP001169242">
    <property type="component" value="Unassembled WGS sequence"/>
</dbReference>
<dbReference type="PANTHER" id="PTHR43472:SF1">
    <property type="entry name" value="PHOSPHORIBOSYLAMINE--GLYCINE LIGASE, CHLOROPLASTIC"/>
    <property type="match status" value="1"/>
</dbReference>
<dbReference type="InterPro" id="IPR011054">
    <property type="entry name" value="Rudment_hybrid_motif"/>
</dbReference>
<gene>
    <name evidence="12 15" type="primary">purD</name>
    <name evidence="15" type="ORF">PBV87_20425</name>
</gene>
<proteinExistence type="inferred from homology"/>
<evidence type="ECO:0000256" key="2">
    <source>
        <dbReference type="ARBA" id="ARBA00001946"/>
    </source>
</evidence>
<dbReference type="InterPro" id="IPR020560">
    <property type="entry name" value="PRibGlycinamide_synth_C-dom"/>
</dbReference>
<evidence type="ECO:0000313" key="15">
    <source>
        <dbReference type="EMBL" id="MDA3733843.1"/>
    </source>
</evidence>
<dbReference type="PROSITE" id="PS00184">
    <property type="entry name" value="GARS"/>
    <property type="match status" value="1"/>
</dbReference>
<keyword evidence="8 13" id="KW-0067">ATP-binding</keyword>
<evidence type="ECO:0000256" key="7">
    <source>
        <dbReference type="ARBA" id="ARBA00022755"/>
    </source>
</evidence>
<organism evidence="15 16">
    <name type="scientific">Holtiella tumoricola</name>
    <dbReference type="NCBI Taxonomy" id="3018743"/>
    <lineage>
        <taxon>Bacteria</taxon>
        <taxon>Bacillati</taxon>
        <taxon>Bacillota</taxon>
        <taxon>Clostridia</taxon>
        <taxon>Lachnospirales</taxon>
        <taxon>Cellulosilyticaceae</taxon>
        <taxon>Holtiella</taxon>
    </lineage>
</organism>
<evidence type="ECO:0000256" key="10">
    <source>
        <dbReference type="ARBA" id="ARBA00042242"/>
    </source>
</evidence>
<evidence type="ECO:0000256" key="11">
    <source>
        <dbReference type="ARBA" id="ARBA00042864"/>
    </source>
</evidence>
<dbReference type="HAMAP" id="MF_00138">
    <property type="entry name" value="GARS"/>
    <property type="match status" value="1"/>
</dbReference>
<comment type="cofactor">
    <cofactor evidence="2">
        <name>Mg(2+)</name>
        <dbReference type="ChEBI" id="CHEBI:18420"/>
    </cofactor>
</comment>
<keyword evidence="16" id="KW-1185">Reference proteome</keyword>
<dbReference type="RefSeq" id="WP_271013535.1">
    <property type="nucleotide sequence ID" value="NZ_JAQIFT010000068.1"/>
</dbReference>
<name>A0AA42DRT0_9FIRM</name>
<dbReference type="GO" id="GO:0009113">
    <property type="term" value="P:purine nucleobase biosynthetic process"/>
    <property type="evidence" value="ECO:0007669"/>
    <property type="project" value="InterPro"/>
</dbReference>
<dbReference type="NCBIfam" id="TIGR00877">
    <property type="entry name" value="purD"/>
    <property type="match status" value="1"/>
</dbReference>
<evidence type="ECO:0000256" key="4">
    <source>
        <dbReference type="ARBA" id="ARBA00013255"/>
    </source>
</evidence>
<dbReference type="SUPFAM" id="SSF52440">
    <property type="entry name" value="PreATP-grasp domain"/>
    <property type="match status" value="1"/>
</dbReference>
<feature type="domain" description="ATP-grasp" evidence="14">
    <location>
        <begin position="107"/>
        <end position="314"/>
    </location>
</feature>
<evidence type="ECO:0000256" key="5">
    <source>
        <dbReference type="ARBA" id="ARBA00022598"/>
    </source>
</evidence>
<evidence type="ECO:0000256" key="6">
    <source>
        <dbReference type="ARBA" id="ARBA00022741"/>
    </source>
</evidence>
<dbReference type="SMART" id="SM01209">
    <property type="entry name" value="GARS_A"/>
    <property type="match status" value="1"/>
</dbReference>
<evidence type="ECO:0000256" key="8">
    <source>
        <dbReference type="ARBA" id="ARBA00022840"/>
    </source>
</evidence>
<dbReference type="Gene3D" id="3.40.50.20">
    <property type="match status" value="1"/>
</dbReference>
<dbReference type="Gene3D" id="3.30.470.20">
    <property type="entry name" value="ATP-grasp fold, B domain"/>
    <property type="match status" value="1"/>
</dbReference>
<dbReference type="GO" id="GO:0006189">
    <property type="term" value="P:'de novo' IMP biosynthetic process"/>
    <property type="evidence" value="ECO:0007669"/>
    <property type="project" value="UniProtKB-UniRule"/>
</dbReference>
<dbReference type="Pfam" id="PF01071">
    <property type="entry name" value="GARS_A"/>
    <property type="match status" value="1"/>
</dbReference>
<dbReference type="InterPro" id="IPR020561">
    <property type="entry name" value="PRibGlycinamid_synth_ATP-grasp"/>
</dbReference>
<dbReference type="InterPro" id="IPR037123">
    <property type="entry name" value="PRibGlycinamide_synth_C_sf"/>
</dbReference>
<dbReference type="EC" id="6.3.4.13" evidence="4 12"/>
<dbReference type="GO" id="GO:0004637">
    <property type="term" value="F:phosphoribosylamine-glycine ligase activity"/>
    <property type="evidence" value="ECO:0007669"/>
    <property type="project" value="UniProtKB-UniRule"/>
</dbReference>
<comment type="similarity">
    <text evidence="9 12">Belongs to the GARS family.</text>
</comment>
<keyword evidence="6 13" id="KW-0547">Nucleotide-binding</keyword>
<dbReference type="InterPro" id="IPR011761">
    <property type="entry name" value="ATP-grasp"/>
</dbReference>
<keyword evidence="7 12" id="KW-0658">Purine biosynthesis</keyword>
<dbReference type="InterPro" id="IPR020559">
    <property type="entry name" value="PRibGlycinamide_synth_CS"/>
</dbReference>
<evidence type="ECO:0000313" key="16">
    <source>
        <dbReference type="Proteomes" id="UP001169242"/>
    </source>
</evidence>
<dbReference type="SMART" id="SM01210">
    <property type="entry name" value="GARS_C"/>
    <property type="match status" value="1"/>
</dbReference>
<evidence type="ECO:0000256" key="9">
    <source>
        <dbReference type="ARBA" id="ARBA00038345"/>
    </source>
</evidence>
<evidence type="ECO:0000256" key="13">
    <source>
        <dbReference type="PROSITE-ProRule" id="PRU00409"/>
    </source>
</evidence>
<comment type="cofactor">
    <cofactor evidence="1">
        <name>Mn(2+)</name>
        <dbReference type="ChEBI" id="CHEBI:29035"/>
    </cofactor>
</comment>
<dbReference type="GO" id="GO:0046872">
    <property type="term" value="F:metal ion binding"/>
    <property type="evidence" value="ECO:0007669"/>
    <property type="project" value="InterPro"/>
</dbReference>
<dbReference type="SUPFAM" id="SSF51246">
    <property type="entry name" value="Rudiment single hybrid motif"/>
    <property type="match status" value="1"/>
</dbReference>
<evidence type="ECO:0000256" key="12">
    <source>
        <dbReference type="HAMAP-Rule" id="MF_00138"/>
    </source>
</evidence>
<dbReference type="InterPro" id="IPR016185">
    <property type="entry name" value="PreATP-grasp_dom_sf"/>
</dbReference>
<dbReference type="Gene3D" id="3.30.1490.20">
    <property type="entry name" value="ATP-grasp fold, A domain"/>
    <property type="match status" value="1"/>
</dbReference>
<comment type="pathway">
    <text evidence="3 12">Purine metabolism; IMP biosynthesis via de novo pathway; N(1)-(5-phospho-D-ribosyl)glycinamide from 5-phospho-alpha-D-ribose 1-diphosphate: step 2/2.</text>
</comment>
<dbReference type="InterPro" id="IPR013815">
    <property type="entry name" value="ATP_grasp_subdomain_1"/>
</dbReference>
<evidence type="ECO:0000256" key="3">
    <source>
        <dbReference type="ARBA" id="ARBA00005174"/>
    </source>
</evidence>
<dbReference type="FunFam" id="3.90.600.10:FF:000001">
    <property type="entry name" value="Trifunctional purine biosynthetic protein adenosine-3"/>
    <property type="match status" value="1"/>
</dbReference>
<comment type="catalytic activity">
    <reaction evidence="12">
        <text>5-phospho-beta-D-ribosylamine + glycine + ATP = N(1)-(5-phospho-beta-D-ribosyl)glycinamide + ADP + phosphate + H(+)</text>
        <dbReference type="Rhea" id="RHEA:17453"/>
        <dbReference type="ChEBI" id="CHEBI:15378"/>
        <dbReference type="ChEBI" id="CHEBI:30616"/>
        <dbReference type="ChEBI" id="CHEBI:43474"/>
        <dbReference type="ChEBI" id="CHEBI:57305"/>
        <dbReference type="ChEBI" id="CHEBI:58681"/>
        <dbReference type="ChEBI" id="CHEBI:143788"/>
        <dbReference type="ChEBI" id="CHEBI:456216"/>
        <dbReference type="EC" id="6.3.4.13"/>
    </reaction>
</comment>
<keyword evidence="5 12" id="KW-0436">Ligase</keyword>
<dbReference type="InterPro" id="IPR000115">
    <property type="entry name" value="PRibGlycinamide_synth"/>
</dbReference>
<evidence type="ECO:0000256" key="1">
    <source>
        <dbReference type="ARBA" id="ARBA00001936"/>
    </source>
</evidence>
<dbReference type="Pfam" id="PF02844">
    <property type="entry name" value="GARS_N"/>
    <property type="match status" value="1"/>
</dbReference>
<dbReference type="PANTHER" id="PTHR43472">
    <property type="entry name" value="PHOSPHORIBOSYLAMINE--GLYCINE LIGASE"/>
    <property type="match status" value="1"/>
</dbReference>
<dbReference type="Gene3D" id="3.90.600.10">
    <property type="entry name" value="Phosphoribosylglycinamide synthetase, C-terminal domain"/>
    <property type="match status" value="1"/>
</dbReference>
<dbReference type="InterPro" id="IPR020562">
    <property type="entry name" value="PRibGlycinamide_synth_N"/>
</dbReference>